<name>A0A0F9I7S8_9ZZZZ</name>
<protein>
    <recommendedName>
        <fullName evidence="2">Protein NO VEIN C-terminal domain-containing protein</fullName>
    </recommendedName>
</protein>
<evidence type="ECO:0000313" key="1">
    <source>
        <dbReference type="EMBL" id="KKM23577.1"/>
    </source>
</evidence>
<gene>
    <name evidence="1" type="ORF">LCGC14_1613800</name>
</gene>
<proteinExistence type="predicted"/>
<dbReference type="Gene3D" id="3.40.1350.10">
    <property type="match status" value="1"/>
</dbReference>
<comment type="caution">
    <text evidence="1">The sequence shown here is derived from an EMBL/GenBank/DDBJ whole genome shotgun (WGS) entry which is preliminary data.</text>
</comment>
<organism evidence="1">
    <name type="scientific">marine sediment metagenome</name>
    <dbReference type="NCBI Taxonomy" id="412755"/>
    <lineage>
        <taxon>unclassified sequences</taxon>
        <taxon>metagenomes</taxon>
        <taxon>ecological metagenomes</taxon>
    </lineage>
</organism>
<accession>A0A0F9I7S8</accession>
<dbReference type="AlphaFoldDB" id="A0A0F9I7S8"/>
<evidence type="ECO:0008006" key="2">
    <source>
        <dbReference type="Google" id="ProtNLM"/>
    </source>
</evidence>
<dbReference type="EMBL" id="LAZR01013097">
    <property type="protein sequence ID" value="KKM23577.1"/>
    <property type="molecule type" value="Genomic_DNA"/>
</dbReference>
<dbReference type="GO" id="GO:0003676">
    <property type="term" value="F:nucleic acid binding"/>
    <property type="evidence" value="ECO:0007669"/>
    <property type="project" value="InterPro"/>
</dbReference>
<sequence length="138" mass="15779">MIEGDLTTDLVKACKKSMTGAVIIKHADRSSYGIPDLSITWQKATTWWEVKFFNNKPFNSPEQQEIMCQKLSTQGHCHYVIYKQQYAMRSILIVNPFHINEWDHAAVGAAAEFNHTWVAQFIHALHLNAASLLHLKGR</sequence>
<dbReference type="InterPro" id="IPR011856">
    <property type="entry name" value="tRNA_endonuc-like_dom_sf"/>
</dbReference>
<reference evidence="1" key="1">
    <citation type="journal article" date="2015" name="Nature">
        <title>Complex archaea that bridge the gap between prokaryotes and eukaryotes.</title>
        <authorList>
            <person name="Spang A."/>
            <person name="Saw J.H."/>
            <person name="Jorgensen S.L."/>
            <person name="Zaremba-Niedzwiedzka K."/>
            <person name="Martijn J."/>
            <person name="Lind A.E."/>
            <person name="van Eijk R."/>
            <person name="Schleper C."/>
            <person name="Guy L."/>
            <person name="Ettema T.J."/>
        </authorList>
    </citation>
    <scope>NUCLEOTIDE SEQUENCE</scope>
</reference>